<sequence length="311" mass="34074">MNLLLHFLSLLVKRIAWMALTLWVVFTISFLLMYSVPGGPFSSEKKLPPAIQRNIDAKYKFDDPLILQYRDLLLDYLRLDFRASFKIEDFTVNEIIAQSFPASAALGIISLTLALVVGMTAGVISAVNRNTPIDYFFMSIATLGIAIPLFVLSTIAVLVVVFGLGLLPPAGWGAMNQIILPACCLAAPYAAYIARLTRAGMLDVLSLDYIRTAYAKGLAPRTVIVRHALQGALLPVVSFIGPAAAGILTGSLVVERIFNIPGMGSFFVEAAQQRDYTLAMGMVMLYTFMVYLLNMMVDLSYAILDPRVKMS</sequence>
<feature type="transmembrane region" description="Helical" evidence="7">
    <location>
        <begin position="232"/>
        <end position="254"/>
    </location>
</feature>
<keyword evidence="5 7" id="KW-1133">Transmembrane helix</keyword>
<dbReference type="PANTHER" id="PTHR43163:SF6">
    <property type="entry name" value="DIPEPTIDE TRANSPORT SYSTEM PERMEASE PROTEIN DPPB-RELATED"/>
    <property type="match status" value="1"/>
</dbReference>
<comment type="subcellular location">
    <subcellularLocation>
        <location evidence="1 7">Cell membrane</location>
        <topology evidence="1 7">Multi-pass membrane protein</topology>
    </subcellularLocation>
</comment>
<keyword evidence="2 7" id="KW-0813">Transport</keyword>
<feature type="transmembrane region" description="Helical" evidence="7">
    <location>
        <begin position="136"/>
        <end position="166"/>
    </location>
</feature>
<dbReference type="SUPFAM" id="SSF161098">
    <property type="entry name" value="MetI-like"/>
    <property type="match status" value="1"/>
</dbReference>
<comment type="similarity">
    <text evidence="7">Belongs to the binding-protein-dependent transport system permease family.</text>
</comment>
<dbReference type="Proteomes" id="UP000001887">
    <property type="component" value="Chromosome"/>
</dbReference>
<dbReference type="PANTHER" id="PTHR43163">
    <property type="entry name" value="DIPEPTIDE TRANSPORT SYSTEM PERMEASE PROTEIN DPPB-RELATED"/>
    <property type="match status" value="1"/>
</dbReference>
<evidence type="ECO:0000256" key="4">
    <source>
        <dbReference type="ARBA" id="ARBA00022692"/>
    </source>
</evidence>
<dbReference type="HOGENOM" id="CLU_036879_1_2_0"/>
<dbReference type="KEGG" id="psl:Psta_0215"/>
<keyword evidence="4 7" id="KW-0812">Transmembrane</keyword>
<accession>D2R1C6</accession>
<dbReference type="PROSITE" id="PS50928">
    <property type="entry name" value="ABC_TM1"/>
    <property type="match status" value="1"/>
</dbReference>
<evidence type="ECO:0000256" key="2">
    <source>
        <dbReference type="ARBA" id="ARBA00022448"/>
    </source>
</evidence>
<evidence type="ECO:0000313" key="9">
    <source>
        <dbReference type="EMBL" id="ADB14911.1"/>
    </source>
</evidence>
<feature type="transmembrane region" description="Helical" evidence="7">
    <location>
        <begin position="104"/>
        <end position="124"/>
    </location>
</feature>
<evidence type="ECO:0000313" key="10">
    <source>
        <dbReference type="Proteomes" id="UP000001887"/>
    </source>
</evidence>
<dbReference type="InterPro" id="IPR035906">
    <property type="entry name" value="MetI-like_sf"/>
</dbReference>
<evidence type="ECO:0000256" key="3">
    <source>
        <dbReference type="ARBA" id="ARBA00022475"/>
    </source>
</evidence>
<evidence type="ECO:0000256" key="6">
    <source>
        <dbReference type="ARBA" id="ARBA00023136"/>
    </source>
</evidence>
<dbReference type="GO" id="GO:0055085">
    <property type="term" value="P:transmembrane transport"/>
    <property type="evidence" value="ECO:0007669"/>
    <property type="project" value="InterPro"/>
</dbReference>
<evidence type="ECO:0000259" key="8">
    <source>
        <dbReference type="PROSITE" id="PS50928"/>
    </source>
</evidence>
<evidence type="ECO:0000256" key="5">
    <source>
        <dbReference type="ARBA" id="ARBA00022989"/>
    </source>
</evidence>
<dbReference type="AlphaFoldDB" id="D2R1C6"/>
<feature type="transmembrane region" description="Helical" evidence="7">
    <location>
        <begin position="178"/>
        <end position="197"/>
    </location>
</feature>
<dbReference type="GO" id="GO:0005886">
    <property type="term" value="C:plasma membrane"/>
    <property type="evidence" value="ECO:0007669"/>
    <property type="project" value="UniProtKB-SubCell"/>
</dbReference>
<feature type="domain" description="ABC transmembrane type-1" evidence="8">
    <location>
        <begin position="100"/>
        <end position="297"/>
    </location>
</feature>
<keyword evidence="3" id="KW-1003">Cell membrane</keyword>
<evidence type="ECO:0000256" key="1">
    <source>
        <dbReference type="ARBA" id="ARBA00004651"/>
    </source>
</evidence>
<dbReference type="Gene3D" id="1.10.3720.10">
    <property type="entry name" value="MetI-like"/>
    <property type="match status" value="1"/>
</dbReference>
<protein>
    <submittedName>
        <fullName evidence="9">Binding-protein-dependent transport systems inner membrane component</fullName>
    </submittedName>
</protein>
<dbReference type="STRING" id="530564.Psta_0215"/>
<feature type="transmembrane region" description="Helical" evidence="7">
    <location>
        <begin position="15"/>
        <end position="36"/>
    </location>
</feature>
<feature type="transmembrane region" description="Helical" evidence="7">
    <location>
        <begin position="283"/>
        <end position="304"/>
    </location>
</feature>
<evidence type="ECO:0000256" key="7">
    <source>
        <dbReference type="RuleBase" id="RU363032"/>
    </source>
</evidence>
<proteinExistence type="inferred from homology"/>
<keyword evidence="6 7" id="KW-0472">Membrane</keyword>
<dbReference type="eggNOG" id="COG0601">
    <property type="taxonomic scope" value="Bacteria"/>
</dbReference>
<dbReference type="Pfam" id="PF00528">
    <property type="entry name" value="BPD_transp_1"/>
    <property type="match status" value="1"/>
</dbReference>
<organism evidence="9 10">
    <name type="scientific">Pirellula staleyi (strain ATCC 27377 / DSM 6068 / ICPB 4128)</name>
    <name type="common">Pirella staleyi</name>
    <dbReference type="NCBI Taxonomy" id="530564"/>
    <lineage>
        <taxon>Bacteria</taxon>
        <taxon>Pseudomonadati</taxon>
        <taxon>Planctomycetota</taxon>
        <taxon>Planctomycetia</taxon>
        <taxon>Pirellulales</taxon>
        <taxon>Pirellulaceae</taxon>
        <taxon>Pirellula</taxon>
    </lineage>
</organism>
<keyword evidence="10" id="KW-1185">Reference proteome</keyword>
<reference evidence="9 10" key="1">
    <citation type="journal article" date="2009" name="Stand. Genomic Sci.">
        <title>Complete genome sequence of Pirellula staleyi type strain (ATCC 27377).</title>
        <authorList>
            <person name="Clum A."/>
            <person name="Tindall B.J."/>
            <person name="Sikorski J."/>
            <person name="Ivanova N."/>
            <person name="Mavrommatis K."/>
            <person name="Lucas S."/>
            <person name="Glavina del Rio T."/>
            <person name="Nolan M."/>
            <person name="Chen F."/>
            <person name="Tice H."/>
            <person name="Pitluck S."/>
            <person name="Cheng J.F."/>
            <person name="Chertkov O."/>
            <person name="Brettin T."/>
            <person name="Han C."/>
            <person name="Detter J.C."/>
            <person name="Kuske C."/>
            <person name="Bruce D."/>
            <person name="Goodwin L."/>
            <person name="Ovchinikova G."/>
            <person name="Pati A."/>
            <person name="Mikhailova N."/>
            <person name="Chen A."/>
            <person name="Palaniappan K."/>
            <person name="Land M."/>
            <person name="Hauser L."/>
            <person name="Chang Y.J."/>
            <person name="Jeffries C.D."/>
            <person name="Chain P."/>
            <person name="Rohde M."/>
            <person name="Goker M."/>
            <person name="Bristow J."/>
            <person name="Eisen J.A."/>
            <person name="Markowitz V."/>
            <person name="Hugenholtz P."/>
            <person name="Kyrpides N.C."/>
            <person name="Klenk H.P."/>
            <person name="Lapidus A."/>
        </authorList>
    </citation>
    <scope>NUCLEOTIDE SEQUENCE [LARGE SCALE GENOMIC DNA]</scope>
    <source>
        <strain evidence="10">ATCC 27377 / DSM 6068 / ICPB 4128</strain>
    </source>
</reference>
<name>D2R1C6_PIRSD</name>
<dbReference type="CDD" id="cd06261">
    <property type="entry name" value="TM_PBP2"/>
    <property type="match status" value="1"/>
</dbReference>
<dbReference type="EMBL" id="CP001848">
    <property type="protein sequence ID" value="ADB14911.1"/>
    <property type="molecule type" value="Genomic_DNA"/>
</dbReference>
<gene>
    <name evidence="9" type="ordered locus">Psta_0215</name>
</gene>
<dbReference type="InterPro" id="IPR000515">
    <property type="entry name" value="MetI-like"/>
</dbReference>